<sequence>MNEQEGLRERKKRRTRETISEAAIALFLEKGFDQVPVAEVADRAEVSRRTLFTYFPKKEDLVVHRFADHETEAGRVVAARQDGVSPLRALREHFLDGLSRHDPITGLNDRPDILALYRMVGGTPALAARMQQYNVNATQALADALRDTAGSPALTAELAAPQIISVLWTLQSTNAALMRAGERADDRYPHAVEAAEHGFALLAGGLSAAGLGG</sequence>
<evidence type="ECO:0000313" key="7">
    <source>
        <dbReference type="Proteomes" id="UP001501116"/>
    </source>
</evidence>
<dbReference type="EMBL" id="BAAANN010000002">
    <property type="protein sequence ID" value="GAA1940756.1"/>
    <property type="molecule type" value="Genomic_DNA"/>
</dbReference>
<keyword evidence="2 4" id="KW-0238">DNA-binding</keyword>
<keyword evidence="3" id="KW-0804">Transcription</keyword>
<name>A0ABN2Q1C2_9PSEU</name>
<dbReference type="PRINTS" id="PR00455">
    <property type="entry name" value="HTHTETR"/>
</dbReference>
<dbReference type="PANTHER" id="PTHR30055">
    <property type="entry name" value="HTH-TYPE TRANSCRIPTIONAL REGULATOR RUTR"/>
    <property type="match status" value="1"/>
</dbReference>
<accession>A0ABN2Q1C2</accession>
<dbReference type="Pfam" id="PF00440">
    <property type="entry name" value="TetR_N"/>
    <property type="match status" value="1"/>
</dbReference>
<organism evidence="6 7">
    <name type="scientific">Amycolatopsis minnesotensis</name>
    <dbReference type="NCBI Taxonomy" id="337894"/>
    <lineage>
        <taxon>Bacteria</taxon>
        <taxon>Bacillati</taxon>
        <taxon>Actinomycetota</taxon>
        <taxon>Actinomycetes</taxon>
        <taxon>Pseudonocardiales</taxon>
        <taxon>Pseudonocardiaceae</taxon>
        <taxon>Amycolatopsis</taxon>
    </lineage>
</organism>
<reference evidence="6 7" key="1">
    <citation type="journal article" date="2019" name="Int. J. Syst. Evol. Microbiol.">
        <title>The Global Catalogue of Microorganisms (GCM) 10K type strain sequencing project: providing services to taxonomists for standard genome sequencing and annotation.</title>
        <authorList>
            <consortium name="The Broad Institute Genomics Platform"/>
            <consortium name="The Broad Institute Genome Sequencing Center for Infectious Disease"/>
            <person name="Wu L."/>
            <person name="Ma J."/>
        </authorList>
    </citation>
    <scope>NUCLEOTIDE SEQUENCE [LARGE SCALE GENOMIC DNA]</scope>
    <source>
        <strain evidence="6 7">JCM 14545</strain>
    </source>
</reference>
<evidence type="ECO:0000256" key="1">
    <source>
        <dbReference type="ARBA" id="ARBA00023015"/>
    </source>
</evidence>
<feature type="domain" description="HTH tetR-type" evidence="5">
    <location>
        <begin position="13"/>
        <end position="73"/>
    </location>
</feature>
<evidence type="ECO:0000313" key="6">
    <source>
        <dbReference type="EMBL" id="GAA1940756.1"/>
    </source>
</evidence>
<evidence type="ECO:0000256" key="4">
    <source>
        <dbReference type="PROSITE-ProRule" id="PRU00335"/>
    </source>
</evidence>
<dbReference type="InterPro" id="IPR001647">
    <property type="entry name" value="HTH_TetR"/>
</dbReference>
<dbReference type="PROSITE" id="PS50977">
    <property type="entry name" value="HTH_TETR_2"/>
    <property type="match status" value="1"/>
</dbReference>
<dbReference type="PANTHER" id="PTHR30055:SF234">
    <property type="entry name" value="HTH-TYPE TRANSCRIPTIONAL REGULATOR BETI"/>
    <property type="match status" value="1"/>
</dbReference>
<keyword evidence="1" id="KW-0805">Transcription regulation</keyword>
<evidence type="ECO:0000256" key="3">
    <source>
        <dbReference type="ARBA" id="ARBA00023163"/>
    </source>
</evidence>
<gene>
    <name evidence="6" type="ORF">GCM10009754_05030</name>
</gene>
<evidence type="ECO:0000259" key="5">
    <source>
        <dbReference type="PROSITE" id="PS50977"/>
    </source>
</evidence>
<dbReference type="InterPro" id="IPR050109">
    <property type="entry name" value="HTH-type_TetR-like_transc_reg"/>
</dbReference>
<protein>
    <submittedName>
        <fullName evidence="6">TetR family transcriptional regulator</fullName>
    </submittedName>
</protein>
<dbReference type="Gene3D" id="1.10.10.60">
    <property type="entry name" value="Homeodomain-like"/>
    <property type="match status" value="1"/>
</dbReference>
<keyword evidence="7" id="KW-1185">Reference proteome</keyword>
<dbReference type="RefSeq" id="WP_344412886.1">
    <property type="nucleotide sequence ID" value="NZ_BAAANN010000002.1"/>
</dbReference>
<dbReference type="Gene3D" id="1.10.357.10">
    <property type="entry name" value="Tetracycline Repressor, domain 2"/>
    <property type="match status" value="1"/>
</dbReference>
<dbReference type="SUPFAM" id="SSF46689">
    <property type="entry name" value="Homeodomain-like"/>
    <property type="match status" value="1"/>
</dbReference>
<proteinExistence type="predicted"/>
<comment type="caution">
    <text evidence="6">The sequence shown here is derived from an EMBL/GenBank/DDBJ whole genome shotgun (WGS) entry which is preliminary data.</text>
</comment>
<feature type="DNA-binding region" description="H-T-H motif" evidence="4">
    <location>
        <begin position="36"/>
        <end position="55"/>
    </location>
</feature>
<evidence type="ECO:0000256" key="2">
    <source>
        <dbReference type="ARBA" id="ARBA00023125"/>
    </source>
</evidence>
<dbReference type="InterPro" id="IPR009057">
    <property type="entry name" value="Homeodomain-like_sf"/>
</dbReference>
<dbReference type="Proteomes" id="UP001501116">
    <property type="component" value="Unassembled WGS sequence"/>
</dbReference>